<feature type="compositionally biased region" description="Polar residues" evidence="10">
    <location>
        <begin position="42"/>
        <end position="52"/>
    </location>
</feature>
<organism evidence="11 12">
    <name type="scientific">Sanghuangporus baumii</name>
    <name type="common">Phellinus baumii</name>
    <dbReference type="NCBI Taxonomy" id="108892"/>
    <lineage>
        <taxon>Eukaryota</taxon>
        <taxon>Fungi</taxon>
        <taxon>Dikarya</taxon>
        <taxon>Basidiomycota</taxon>
        <taxon>Agaricomycotina</taxon>
        <taxon>Agaricomycetes</taxon>
        <taxon>Hymenochaetales</taxon>
        <taxon>Hymenochaetaceae</taxon>
        <taxon>Sanghuangporus</taxon>
    </lineage>
</organism>
<keyword evidence="3 9" id="KW-0812">Transmembrane</keyword>
<evidence type="ECO:0000256" key="6">
    <source>
        <dbReference type="ARBA" id="ARBA00022989"/>
    </source>
</evidence>
<evidence type="ECO:0000313" key="11">
    <source>
        <dbReference type="EMBL" id="OCB90671.1"/>
    </source>
</evidence>
<dbReference type="GO" id="GO:0000139">
    <property type="term" value="C:Golgi membrane"/>
    <property type="evidence" value="ECO:0007669"/>
    <property type="project" value="UniProtKB-SubCell"/>
</dbReference>
<feature type="transmembrane region" description="Helical" evidence="9">
    <location>
        <begin position="228"/>
        <end position="249"/>
    </location>
</feature>
<proteinExistence type="inferred from homology"/>
<reference evidence="11" key="1">
    <citation type="submission" date="2016-06" db="EMBL/GenBank/DDBJ databases">
        <title>Draft Genome sequence of the fungus Inonotus baumii.</title>
        <authorList>
            <person name="Zhu H."/>
            <person name="Lin W."/>
        </authorList>
    </citation>
    <scope>NUCLEOTIDE SEQUENCE</scope>
    <source>
        <strain evidence="11">821</strain>
    </source>
</reference>
<feature type="compositionally biased region" description="Low complexity" evidence="10">
    <location>
        <begin position="75"/>
        <end position="96"/>
    </location>
</feature>
<evidence type="ECO:0000256" key="4">
    <source>
        <dbReference type="ARBA" id="ARBA00022824"/>
    </source>
</evidence>
<dbReference type="Proteomes" id="UP000757232">
    <property type="component" value="Unassembled WGS sequence"/>
</dbReference>
<dbReference type="GO" id="GO:0015031">
    <property type="term" value="P:protein transport"/>
    <property type="evidence" value="ECO:0007669"/>
    <property type="project" value="UniProtKB-KW"/>
</dbReference>
<keyword evidence="8 9" id="KW-0472">Membrane</keyword>
<dbReference type="OrthoDB" id="337750at2759"/>
<feature type="compositionally biased region" description="Low complexity" evidence="10">
    <location>
        <begin position="1"/>
        <end position="10"/>
    </location>
</feature>
<dbReference type="PANTHER" id="PTHR14083">
    <property type="entry name" value="YIP1 INTERACTING FACTOR HOMOLOG YIF1 PROTEIN"/>
    <property type="match status" value="1"/>
</dbReference>
<comment type="function">
    <text evidence="9">Has a role in transport between endoplasmic reticulum and Golgi.</text>
</comment>
<dbReference type="InterPro" id="IPR005578">
    <property type="entry name" value="Yif1_fam"/>
</dbReference>
<comment type="similarity">
    <text evidence="1 9">Belongs to the YIF1 family.</text>
</comment>
<sequence length="354" mass="39480">MSSPYTSSSRSPPPLQHPVPTHPAFIPEPPSTPNSPHGYMRFTSSPSNQNVPPANYYGHHQPTQPQPASGFASSQFQGFNPGPGQGHHPTQQQQPLPQSFDFTQWGVNPATAQIGMQLGQSAVAAGQEYVQKNFGSHIPVPLLKHHFNVSNSYVIRKLQLVLFPWRHKRWTRANRPTEQGQAQWLPPRDDINSPDLYIPVMAFVTYILLAAWYSGVQDRFHPEILGRVASRALVVVLVEFGFIKLGCYLLNISGSSQVTDLFAYSGYKFVGVVSTVLFAFLSSSTTVYLAAFLYCFSANGFFLLRALKYVVLPDPRDTSQHVGTLSPGQRSRRIWFLFAIALSQFLYMGILVRI</sequence>
<keyword evidence="5 9" id="KW-0653">Protein transport</keyword>
<evidence type="ECO:0000256" key="9">
    <source>
        <dbReference type="RuleBase" id="RU368073"/>
    </source>
</evidence>
<keyword evidence="2 9" id="KW-0813">Transport</keyword>
<keyword evidence="7 9" id="KW-0333">Golgi apparatus</keyword>
<feature type="compositionally biased region" description="Polar residues" evidence="10">
    <location>
        <begin position="61"/>
        <end position="74"/>
    </location>
</feature>
<evidence type="ECO:0000256" key="3">
    <source>
        <dbReference type="ARBA" id="ARBA00022692"/>
    </source>
</evidence>
<keyword evidence="4 9" id="KW-0256">Endoplasmic reticulum</keyword>
<comment type="caution">
    <text evidence="11">The sequence shown here is derived from an EMBL/GenBank/DDBJ whole genome shotgun (WGS) entry which is preliminary data.</text>
</comment>
<evidence type="ECO:0000256" key="10">
    <source>
        <dbReference type="SAM" id="MobiDB-lite"/>
    </source>
</evidence>
<feature type="compositionally biased region" description="Pro residues" evidence="10">
    <location>
        <begin position="11"/>
        <end position="33"/>
    </location>
</feature>
<evidence type="ECO:0000256" key="7">
    <source>
        <dbReference type="ARBA" id="ARBA00023034"/>
    </source>
</evidence>
<accession>A0A9Q5I2U7</accession>
<dbReference type="PANTHER" id="PTHR14083:SF0">
    <property type="entry name" value="YIP1D-INTERACTING FACTOR 1, ISOFORM C"/>
    <property type="match status" value="1"/>
</dbReference>
<feature type="transmembrane region" description="Helical" evidence="9">
    <location>
        <begin position="196"/>
        <end position="216"/>
    </location>
</feature>
<comment type="subcellular location">
    <subcellularLocation>
        <location evidence="9">Endoplasmic reticulum membrane</location>
        <topology evidence="9">Multi-pass membrane protein</topology>
    </subcellularLocation>
    <subcellularLocation>
        <location evidence="9">Golgi apparatus membrane</location>
        <topology evidence="9">Multi-pass membrane protein</topology>
    </subcellularLocation>
</comment>
<keyword evidence="12" id="KW-1185">Reference proteome</keyword>
<feature type="transmembrane region" description="Helical" evidence="9">
    <location>
        <begin position="261"/>
        <end position="281"/>
    </location>
</feature>
<keyword evidence="6 9" id="KW-1133">Transmembrane helix</keyword>
<dbReference type="GO" id="GO:0005793">
    <property type="term" value="C:endoplasmic reticulum-Golgi intermediate compartment"/>
    <property type="evidence" value="ECO:0007669"/>
    <property type="project" value="UniProtKB-UniRule"/>
</dbReference>
<evidence type="ECO:0000313" key="12">
    <source>
        <dbReference type="Proteomes" id="UP000757232"/>
    </source>
</evidence>
<feature type="transmembrane region" description="Helical" evidence="9">
    <location>
        <begin position="334"/>
        <end position="352"/>
    </location>
</feature>
<dbReference type="GO" id="GO:0030134">
    <property type="term" value="C:COPII-coated ER to Golgi transport vesicle"/>
    <property type="evidence" value="ECO:0007669"/>
    <property type="project" value="TreeGrafter"/>
</dbReference>
<gene>
    <name evidence="11" type="ORF">A7U60_g2106</name>
</gene>
<evidence type="ECO:0000256" key="8">
    <source>
        <dbReference type="ARBA" id="ARBA00023136"/>
    </source>
</evidence>
<evidence type="ECO:0000256" key="5">
    <source>
        <dbReference type="ARBA" id="ARBA00022927"/>
    </source>
</evidence>
<feature type="region of interest" description="Disordered" evidence="10">
    <location>
        <begin position="1"/>
        <end position="96"/>
    </location>
</feature>
<dbReference type="Pfam" id="PF03878">
    <property type="entry name" value="YIF1"/>
    <property type="match status" value="1"/>
</dbReference>
<evidence type="ECO:0000256" key="1">
    <source>
        <dbReference type="ARBA" id="ARBA00009727"/>
    </source>
</evidence>
<dbReference type="GO" id="GO:0006888">
    <property type="term" value="P:endoplasmic reticulum to Golgi vesicle-mediated transport"/>
    <property type="evidence" value="ECO:0007669"/>
    <property type="project" value="UniProtKB-UniRule"/>
</dbReference>
<dbReference type="AlphaFoldDB" id="A0A9Q5I2U7"/>
<protein>
    <recommendedName>
        <fullName evidence="9">Protein YIF1</fullName>
    </recommendedName>
</protein>
<dbReference type="EMBL" id="LNZH02000122">
    <property type="protein sequence ID" value="OCB90671.1"/>
    <property type="molecule type" value="Genomic_DNA"/>
</dbReference>
<name>A0A9Q5I2U7_SANBA</name>
<evidence type="ECO:0000256" key="2">
    <source>
        <dbReference type="ARBA" id="ARBA00022448"/>
    </source>
</evidence>
<dbReference type="GO" id="GO:0005789">
    <property type="term" value="C:endoplasmic reticulum membrane"/>
    <property type="evidence" value="ECO:0007669"/>
    <property type="project" value="UniProtKB-SubCell"/>
</dbReference>